<dbReference type="EMBL" id="VXRY01000197">
    <property type="protein sequence ID" value="MXY33441.1"/>
    <property type="molecule type" value="Genomic_DNA"/>
</dbReference>
<dbReference type="GO" id="GO:0006302">
    <property type="term" value="P:double-strand break repair"/>
    <property type="evidence" value="ECO:0007669"/>
    <property type="project" value="TreeGrafter"/>
</dbReference>
<evidence type="ECO:0000256" key="1">
    <source>
        <dbReference type="SAM" id="MobiDB-lite"/>
    </source>
</evidence>
<dbReference type="GO" id="GO:0000731">
    <property type="term" value="P:DNA synthesis involved in DNA repair"/>
    <property type="evidence" value="ECO:0007669"/>
    <property type="project" value="TreeGrafter"/>
</dbReference>
<dbReference type="InterPro" id="IPR003959">
    <property type="entry name" value="ATPase_AAA_core"/>
</dbReference>
<dbReference type="AlphaFoldDB" id="A0A6B0XXN6"/>
<dbReference type="PANTHER" id="PTHR32182">
    <property type="entry name" value="DNA REPLICATION AND REPAIR PROTEIN RECF"/>
    <property type="match status" value="1"/>
</dbReference>
<reference evidence="3" key="1">
    <citation type="submission" date="2019-09" db="EMBL/GenBank/DDBJ databases">
        <title>Characterisation of the sponge microbiome using genome-centric metagenomics.</title>
        <authorList>
            <person name="Engelberts J.P."/>
            <person name="Robbins S.J."/>
            <person name="De Goeij J.M."/>
            <person name="Aranda M."/>
            <person name="Bell S.C."/>
            <person name="Webster N.S."/>
        </authorList>
    </citation>
    <scope>NUCLEOTIDE SEQUENCE</scope>
    <source>
        <strain evidence="3">SB0664_bin_43</strain>
    </source>
</reference>
<dbReference type="GO" id="GO:0005524">
    <property type="term" value="F:ATP binding"/>
    <property type="evidence" value="ECO:0007669"/>
    <property type="project" value="InterPro"/>
</dbReference>
<dbReference type="Gene3D" id="3.40.50.300">
    <property type="entry name" value="P-loop containing nucleotide triphosphate hydrolases"/>
    <property type="match status" value="2"/>
</dbReference>
<dbReference type="PANTHER" id="PTHR32182:SF22">
    <property type="entry name" value="ATP-DEPENDENT ENDONUCLEASE, OLD FAMILY-RELATED"/>
    <property type="match status" value="1"/>
</dbReference>
<gene>
    <name evidence="3" type="ORF">F4Y60_05000</name>
</gene>
<accession>A0A6B0XXN6</accession>
<dbReference type="SUPFAM" id="SSF52540">
    <property type="entry name" value="P-loop containing nucleoside triphosphate hydrolases"/>
    <property type="match status" value="1"/>
</dbReference>
<feature type="region of interest" description="Disordered" evidence="1">
    <location>
        <begin position="424"/>
        <end position="453"/>
    </location>
</feature>
<proteinExistence type="predicted"/>
<dbReference type="InterPro" id="IPR027417">
    <property type="entry name" value="P-loop_NTPase"/>
</dbReference>
<organism evidence="3">
    <name type="scientific">Boseongicola sp. SB0664_bin_43</name>
    <dbReference type="NCBI Taxonomy" id="2604844"/>
    <lineage>
        <taxon>Bacteria</taxon>
        <taxon>Pseudomonadati</taxon>
        <taxon>Pseudomonadota</taxon>
        <taxon>Alphaproteobacteria</taxon>
        <taxon>Rhodobacterales</taxon>
        <taxon>Paracoccaceae</taxon>
        <taxon>Boseongicola</taxon>
    </lineage>
</organism>
<feature type="domain" description="ATPase AAA-type core" evidence="2">
    <location>
        <begin position="43"/>
        <end position="408"/>
    </location>
</feature>
<comment type="caution">
    <text evidence="3">The sequence shown here is derived from an EMBL/GenBank/DDBJ whole genome shotgun (WGS) entry which is preliminary data.</text>
</comment>
<evidence type="ECO:0000259" key="2">
    <source>
        <dbReference type="Pfam" id="PF13304"/>
    </source>
</evidence>
<evidence type="ECO:0000313" key="3">
    <source>
        <dbReference type="EMBL" id="MXY33441.1"/>
    </source>
</evidence>
<name>A0A6B0XXN6_9RHOB</name>
<sequence length="465" mass="51344">MYGDKFGCRVDHGSCGGESVVITRIEIDGFKTFENFKLDLRPFTAVVGPNASGKSNLFDAIKFVSRLAQTDIREAMQELRGRPEELFRRTATERSDRMAFAVEVLLEPHGTDPFGKSFELRSQRVRYELEIAVRTGVDRRLEGVYVHREQCSPIRRKEERGSIASDIGAVKYGQQSKPFIATRSESSEESNVIEIRQDGPGKRGRPLALSAKEASRTGLSTVTTAEFPHLYALRTLLSSIQFLQVDPQASRRATDRLAPRRLLPDASNLATVLAKLMEETRSDMRPDGLLSDVVTDLSSLIPSVARLVVRDDPGDSEYSFALQLADSLSFSSRVISDGALRLLALVTILNDPQHGGILCWEEPENGVHEARIPALMELIRTAAGCIDSHEGQTCFQILVNTHSPVVMSALQDCEVVASDVVSTLTPGTQSRTSRTRMRRGVSTDSESGLTRSEVEGILRRHVETA</sequence>
<protein>
    <submittedName>
        <fullName evidence="3">AAA family ATPase</fullName>
    </submittedName>
</protein>
<dbReference type="GO" id="GO:0016887">
    <property type="term" value="F:ATP hydrolysis activity"/>
    <property type="evidence" value="ECO:0007669"/>
    <property type="project" value="InterPro"/>
</dbReference>
<dbReference type="Pfam" id="PF13304">
    <property type="entry name" value="AAA_21"/>
    <property type="match status" value="1"/>
</dbReference>